<accession>A0ACB8BPC9</accession>
<sequence length="191" mass="20884">MSHILRCLCFLFLSSEIVFAQTNAAAQAIPPSSVTTQLDSETPLSAMPTAYYPSVFPQRPKTIGSIQVLPINRTPMIDSLVPTRIPAPDASPSDSRRPSVIIVIFILSALGICTLLSVVIFMVRRHVRKAAIKRRRQASWILRSSQWDAESKGCAIPSSSNDSNSSVDPQDSPKHDGLHSLYHFATRAVTA</sequence>
<dbReference type="Proteomes" id="UP000790709">
    <property type="component" value="Unassembled WGS sequence"/>
</dbReference>
<protein>
    <submittedName>
        <fullName evidence="1">Uncharacterized protein</fullName>
    </submittedName>
</protein>
<organism evidence="1 2">
    <name type="scientific">Leucogyrophana mollusca</name>
    <dbReference type="NCBI Taxonomy" id="85980"/>
    <lineage>
        <taxon>Eukaryota</taxon>
        <taxon>Fungi</taxon>
        <taxon>Dikarya</taxon>
        <taxon>Basidiomycota</taxon>
        <taxon>Agaricomycotina</taxon>
        <taxon>Agaricomycetes</taxon>
        <taxon>Agaricomycetidae</taxon>
        <taxon>Boletales</taxon>
        <taxon>Boletales incertae sedis</taxon>
        <taxon>Leucogyrophana</taxon>
    </lineage>
</organism>
<comment type="caution">
    <text evidence="1">The sequence shown here is derived from an EMBL/GenBank/DDBJ whole genome shotgun (WGS) entry which is preliminary data.</text>
</comment>
<proteinExistence type="predicted"/>
<evidence type="ECO:0000313" key="2">
    <source>
        <dbReference type="Proteomes" id="UP000790709"/>
    </source>
</evidence>
<dbReference type="EMBL" id="MU266368">
    <property type="protein sequence ID" value="KAH7927352.1"/>
    <property type="molecule type" value="Genomic_DNA"/>
</dbReference>
<keyword evidence="2" id="KW-1185">Reference proteome</keyword>
<name>A0ACB8BPC9_9AGAM</name>
<gene>
    <name evidence="1" type="ORF">BV22DRAFT_1031962</name>
</gene>
<evidence type="ECO:0000313" key="1">
    <source>
        <dbReference type="EMBL" id="KAH7927352.1"/>
    </source>
</evidence>
<reference evidence="1" key="1">
    <citation type="journal article" date="2021" name="New Phytol.">
        <title>Evolutionary innovations through gain and loss of genes in the ectomycorrhizal Boletales.</title>
        <authorList>
            <person name="Wu G."/>
            <person name="Miyauchi S."/>
            <person name="Morin E."/>
            <person name="Kuo A."/>
            <person name="Drula E."/>
            <person name="Varga T."/>
            <person name="Kohler A."/>
            <person name="Feng B."/>
            <person name="Cao Y."/>
            <person name="Lipzen A."/>
            <person name="Daum C."/>
            <person name="Hundley H."/>
            <person name="Pangilinan J."/>
            <person name="Johnson J."/>
            <person name="Barry K."/>
            <person name="LaButti K."/>
            <person name="Ng V."/>
            <person name="Ahrendt S."/>
            <person name="Min B."/>
            <person name="Choi I.G."/>
            <person name="Park H."/>
            <person name="Plett J.M."/>
            <person name="Magnuson J."/>
            <person name="Spatafora J.W."/>
            <person name="Nagy L.G."/>
            <person name="Henrissat B."/>
            <person name="Grigoriev I.V."/>
            <person name="Yang Z.L."/>
            <person name="Xu J."/>
            <person name="Martin F.M."/>
        </authorList>
    </citation>
    <scope>NUCLEOTIDE SEQUENCE</scope>
    <source>
        <strain evidence="1">KUC20120723A-06</strain>
    </source>
</reference>